<name>A0A9Q8P895_PASFU</name>
<reference evidence="2" key="1">
    <citation type="submission" date="2021-12" db="EMBL/GenBank/DDBJ databases">
        <authorList>
            <person name="Zaccaron A."/>
            <person name="Stergiopoulos I."/>
        </authorList>
    </citation>
    <scope>NUCLEOTIDE SEQUENCE</scope>
    <source>
        <strain evidence="2">Race5_Kim</strain>
    </source>
</reference>
<evidence type="ECO:0000313" key="2">
    <source>
        <dbReference type="EMBL" id="UJO16980.1"/>
    </source>
</evidence>
<feature type="region of interest" description="Disordered" evidence="1">
    <location>
        <begin position="164"/>
        <end position="232"/>
    </location>
</feature>
<dbReference type="GeneID" id="71984613"/>
<accession>A0A9Q8P895</accession>
<proteinExistence type="predicted"/>
<evidence type="ECO:0000256" key="1">
    <source>
        <dbReference type="SAM" id="MobiDB-lite"/>
    </source>
</evidence>
<dbReference type="RefSeq" id="XP_047761346.1">
    <property type="nucleotide sequence ID" value="XM_047903883.1"/>
</dbReference>
<dbReference type="AlphaFoldDB" id="A0A9Q8P895"/>
<dbReference type="Proteomes" id="UP000756132">
    <property type="component" value="Chromosome 4"/>
</dbReference>
<protein>
    <submittedName>
        <fullName evidence="2">Uncharacterized protein</fullName>
    </submittedName>
</protein>
<organism evidence="2 3">
    <name type="scientific">Passalora fulva</name>
    <name type="common">Tomato leaf mold</name>
    <name type="synonym">Cladosporium fulvum</name>
    <dbReference type="NCBI Taxonomy" id="5499"/>
    <lineage>
        <taxon>Eukaryota</taxon>
        <taxon>Fungi</taxon>
        <taxon>Dikarya</taxon>
        <taxon>Ascomycota</taxon>
        <taxon>Pezizomycotina</taxon>
        <taxon>Dothideomycetes</taxon>
        <taxon>Dothideomycetidae</taxon>
        <taxon>Mycosphaerellales</taxon>
        <taxon>Mycosphaerellaceae</taxon>
        <taxon>Fulvia</taxon>
    </lineage>
</organism>
<gene>
    <name evidence="2" type="ORF">CLAFUR5_04735</name>
</gene>
<sequence>MSGNTVVTSCTGMPLAWHCFCCSRFGLPVEADDGTGSIPVHCACCRHMDEPTRANAIDMPGHPHVVALATIDRAAVSASPYLLTADPAPVHVAPYLEYHPDCPACEAEQESNSDSDSDSDSEANILDKIDELFEHIHLKGPNSEAGRERLAVLLSSLQEHLNKLNASANPPPQQVPEAETARSKCSHAEAAPSDARGSPSAASSVAGSSGSGGGGDGYYRVLIEEQMEGKRS</sequence>
<reference evidence="2" key="2">
    <citation type="journal article" date="2022" name="Microb. Genom.">
        <title>A chromosome-scale genome assembly of the tomato pathogen Cladosporium fulvum reveals a compartmentalized genome architecture and the presence of a dispensable chromosome.</title>
        <authorList>
            <person name="Zaccaron A.Z."/>
            <person name="Chen L.H."/>
            <person name="Samaras A."/>
            <person name="Stergiopoulos I."/>
        </authorList>
    </citation>
    <scope>NUCLEOTIDE SEQUENCE</scope>
    <source>
        <strain evidence="2">Race5_Kim</strain>
    </source>
</reference>
<dbReference type="KEGG" id="ffu:CLAFUR5_04735"/>
<keyword evidence="3" id="KW-1185">Reference proteome</keyword>
<feature type="compositionally biased region" description="Low complexity" evidence="1">
    <location>
        <begin position="197"/>
        <end position="208"/>
    </location>
</feature>
<evidence type="ECO:0000313" key="3">
    <source>
        <dbReference type="Proteomes" id="UP000756132"/>
    </source>
</evidence>
<dbReference type="EMBL" id="CP090166">
    <property type="protein sequence ID" value="UJO16980.1"/>
    <property type="molecule type" value="Genomic_DNA"/>
</dbReference>